<evidence type="ECO:0000256" key="2">
    <source>
        <dbReference type="ARBA" id="ARBA00022695"/>
    </source>
</evidence>
<gene>
    <name evidence="11" type="ORF">ISN45_Un103g000010</name>
</gene>
<dbReference type="InterPro" id="IPR005162">
    <property type="entry name" value="Retrotrans_gag_dom"/>
</dbReference>
<dbReference type="Pfam" id="PF03732">
    <property type="entry name" value="Retrotrans_gag"/>
    <property type="match status" value="1"/>
</dbReference>
<organism evidence="11 12">
    <name type="scientific">Arabidopsis thaliana x Arabidopsis arenosa</name>
    <dbReference type="NCBI Taxonomy" id="1240361"/>
    <lineage>
        <taxon>Eukaryota</taxon>
        <taxon>Viridiplantae</taxon>
        <taxon>Streptophyta</taxon>
        <taxon>Embryophyta</taxon>
        <taxon>Tracheophyta</taxon>
        <taxon>Spermatophyta</taxon>
        <taxon>Magnoliopsida</taxon>
        <taxon>eudicotyledons</taxon>
        <taxon>Gunneridae</taxon>
        <taxon>Pentapetalae</taxon>
        <taxon>rosids</taxon>
        <taxon>malvids</taxon>
        <taxon>Brassicales</taxon>
        <taxon>Brassicaceae</taxon>
        <taxon>Camelineae</taxon>
        <taxon>Arabidopsis</taxon>
    </lineage>
</organism>
<dbReference type="EMBL" id="JAEFBK010000103">
    <property type="protein sequence ID" value="KAG7528998.1"/>
    <property type="molecule type" value="Genomic_DNA"/>
</dbReference>
<dbReference type="AlphaFoldDB" id="A0A8T1XAD9"/>
<dbReference type="GO" id="GO:0004519">
    <property type="term" value="F:endonuclease activity"/>
    <property type="evidence" value="ECO:0007669"/>
    <property type="project" value="UniProtKB-KW"/>
</dbReference>
<evidence type="ECO:0000256" key="7">
    <source>
        <dbReference type="SAM" id="Coils"/>
    </source>
</evidence>
<feature type="domain" description="Retrotransposon gag" evidence="9">
    <location>
        <begin position="39"/>
        <end position="132"/>
    </location>
</feature>
<keyword evidence="1" id="KW-0808">Transferase</keyword>
<reference evidence="11 12" key="1">
    <citation type="submission" date="2020-12" db="EMBL/GenBank/DDBJ databases">
        <title>Concerted genomic and epigenomic changes stabilize Arabidopsis allopolyploids.</title>
        <authorList>
            <person name="Chen Z."/>
        </authorList>
    </citation>
    <scope>NUCLEOTIDE SEQUENCE [LARGE SCALE GENOMIC DNA]</scope>
    <source>
        <strain evidence="11">Allo738</strain>
        <tissue evidence="11">Leaf</tissue>
    </source>
</reference>
<feature type="compositionally biased region" description="Basic and acidic residues" evidence="8">
    <location>
        <begin position="345"/>
        <end position="362"/>
    </location>
</feature>
<feature type="domain" description="Reverse transcriptase RNase H-like" evidence="10">
    <location>
        <begin position="842"/>
        <end position="943"/>
    </location>
</feature>
<evidence type="ECO:0000256" key="1">
    <source>
        <dbReference type="ARBA" id="ARBA00022679"/>
    </source>
</evidence>
<dbReference type="GO" id="GO:0016787">
    <property type="term" value="F:hydrolase activity"/>
    <property type="evidence" value="ECO:0007669"/>
    <property type="project" value="UniProtKB-KW"/>
</dbReference>
<keyword evidence="12" id="KW-1185">Reference proteome</keyword>
<feature type="coiled-coil region" evidence="7">
    <location>
        <begin position="264"/>
        <end position="291"/>
    </location>
</feature>
<name>A0A8T1XAD9_9BRAS</name>
<evidence type="ECO:0000256" key="5">
    <source>
        <dbReference type="ARBA" id="ARBA00022801"/>
    </source>
</evidence>
<proteinExistence type="predicted"/>
<dbReference type="CDD" id="cd09274">
    <property type="entry name" value="RNase_HI_RT_Ty3"/>
    <property type="match status" value="1"/>
</dbReference>
<protein>
    <submittedName>
        <fullName evidence="11">Retrotransposon gag domain</fullName>
    </submittedName>
</protein>
<keyword evidence="3" id="KW-0540">Nuclease</keyword>
<keyword evidence="5" id="KW-0378">Hydrolase</keyword>
<evidence type="ECO:0000256" key="4">
    <source>
        <dbReference type="ARBA" id="ARBA00022759"/>
    </source>
</evidence>
<comment type="caution">
    <text evidence="11">The sequence shown here is derived from an EMBL/GenBank/DDBJ whole genome shotgun (WGS) entry which is preliminary data.</text>
</comment>
<dbReference type="FunFam" id="3.10.20.370:FF:000001">
    <property type="entry name" value="Retrovirus-related Pol polyprotein from transposon 17.6-like protein"/>
    <property type="match status" value="1"/>
</dbReference>
<keyword evidence="2" id="KW-0548">Nucleotidyltransferase</keyword>
<sequence>MHPFHGLSQEHPMDHIERFEDLISSNKAEGVSYDYLPCKLFPYSLVGKASSWLKQLKPGSLTTWKEIKVAFLNNFYNDARSEELRMKISTFSQEATEAFKAVWIRFRGYQRDCPHHGFSEVQLLGIFFRGVDWHYQMALDAASNGNFMSRYPEDATMLIDSLASSISTKSVDIARKTQVQYVAQVESLATSEKMDQQRYMSFNQQSIHQKPVQQTKNFIQNHASSTQIHPPPETTRKIESLLEQILKGQEKQTTDFDHKLVALSDDMNRKIQILNNRIKQLTTNKEDVRAIELRSGKQLNPVLQRELPSTKIVNLEENDVAVFADQTPVSTDTAACRSTPAMTDTTERDSVDRHQQGVDRHQPCPNLGIRQNPISAAAKVTKPKVPFPKSPRKSKHELEDARCKDMMDKLIVEMPLIDVVKSSPMIRQFVKRMVTKDMLTEKAVMTMSTQVNDIIQNKIPQKLPDPVALRLGLTNLEPTQITLVLVDRSVRRPDGRPFLATTGAIIDVRKGNIGLNVSDLRMQFDMNKVVKKPTIDGQTFYVDTISSLADEFLMKMTPADPLKHALIPSIDKLPNRYSKLLDRTEHVMQMVAQEELIGTSSQAATISDWSPEKTPKIDLKPLPAGLRYAFLVENSTYPVIVNASLNKAELTLLLSKLRKYRKALGYSLDDITGISLDLCMHRIHLKDESKPLVEHQRRLNPNLNDAVKKEIMKLLEAGIIYPISDSDWVSPVHMVPKKGGVTVEGIVLGHKVSGAGISVDKAKIEVMTSLQAPDSMKSVRSFLGHAGFYRRFVKDFSTIARPLTTLLCKDMKFDFNSECNAAFNQIKNALVSAPIVQPPNWNLPFEIMCDASDYAVGAVLGQRKGNKLHDIHYASRTLDDAQRNYATTEKELLVVVFAFEKFRSYLVSSKVIVHTDHSALKYLMQEKDAKPRLLRWILLLQEFDIEVRDRKGIENGVADHLLRIKMRAAEYKCRSTPHTLSIDTIALQRQMVLHLLPSPHLFQFPLIGKEVSVDRHYHQCRSTPNAAHSRSVTHRLGRRDCSISLMFLHPSPELWQVKLLTINKRLVGGNPL</sequence>
<dbReference type="PANTHER" id="PTHR34072">
    <property type="entry name" value="ENZYMATIC POLYPROTEIN-RELATED"/>
    <property type="match status" value="1"/>
</dbReference>
<dbReference type="Proteomes" id="UP000694240">
    <property type="component" value="Unassembled WGS sequence"/>
</dbReference>
<evidence type="ECO:0000256" key="8">
    <source>
        <dbReference type="SAM" id="MobiDB-lite"/>
    </source>
</evidence>
<keyword evidence="4" id="KW-0255">Endonuclease</keyword>
<dbReference type="PANTHER" id="PTHR34072:SF44">
    <property type="entry name" value="RNA-DIRECTED DNA POLYMERASE"/>
    <property type="match status" value="1"/>
</dbReference>
<evidence type="ECO:0000256" key="6">
    <source>
        <dbReference type="ARBA" id="ARBA00022918"/>
    </source>
</evidence>
<accession>A0A8T1XAD9</accession>
<dbReference type="InterPro" id="IPR041373">
    <property type="entry name" value="RT_RNaseH"/>
</dbReference>
<dbReference type="Pfam" id="PF17917">
    <property type="entry name" value="RT_RNaseH"/>
    <property type="match status" value="1"/>
</dbReference>
<evidence type="ECO:0000313" key="12">
    <source>
        <dbReference type="Proteomes" id="UP000694240"/>
    </source>
</evidence>
<evidence type="ECO:0000313" key="11">
    <source>
        <dbReference type="EMBL" id="KAG7528998.1"/>
    </source>
</evidence>
<feature type="region of interest" description="Disordered" evidence="8">
    <location>
        <begin position="333"/>
        <end position="370"/>
    </location>
</feature>
<dbReference type="FunFam" id="3.30.70.270:FF:000020">
    <property type="entry name" value="Transposon Tf2-6 polyprotein-like Protein"/>
    <property type="match status" value="1"/>
</dbReference>
<keyword evidence="7" id="KW-0175">Coiled coil</keyword>
<feature type="non-terminal residue" evidence="11">
    <location>
        <position position="1"/>
    </location>
</feature>
<evidence type="ECO:0000259" key="9">
    <source>
        <dbReference type="Pfam" id="PF03732"/>
    </source>
</evidence>
<evidence type="ECO:0000256" key="3">
    <source>
        <dbReference type="ARBA" id="ARBA00022722"/>
    </source>
</evidence>
<keyword evidence="6" id="KW-0695">RNA-directed DNA polymerase</keyword>
<evidence type="ECO:0000259" key="10">
    <source>
        <dbReference type="Pfam" id="PF17917"/>
    </source>
</evidence>
<dbReference type="GO" id="GO:0003964">
    <property type="term" value="F:RNA-directed DNA polymerase activity"/>
    <property type="evidence" value="ECO:0007669"/>
    <property type="project" value="UniProtKB-KW"/>
</dbReference>